<organism evidence="2">
    <name type="scientific">Oppiella nova</name>
    <dbReference type="NCBI Taxonomy" id="334625"/>
    <lineage>
        <taxon>Eukaryota</taxon>
        <taxon>Metazoa</taxon>
        <taxon>Ecdysozoa</taxon>
        <taxon>Arthropoda</taxon>
        <taxon>Chelicerata</taxon>
        <taxon>Arachnida</taxon>
        <taxon>Acari</taxon>
        <taxon>Acariformes</taxon>
        <taxon>Sarcoptiformes</taxon>
        <taxon>Oribatida</taxon>
        <taxon>Brachypylina</taxon>
        <taxon>Oppioidea</taxon>
        <taxon>Oppiidae</taxon>
        <taxon>Oppiella</taxon>
    </lineage>
</organism>
<dbReference type="Proteomes" id="UP000728032">
    <property type="component" value="Unassembled WGS sequence"/>
</dbReference>
<evidence type="ECO:0000313" key="2">
    <source>
        <dbReference type="EMBL" id="CAD7660979.1"/>
    </source>
</evidence>
<dbReference type="EMBL" id="CAJPVJ010022020">
    <property type="protein sequence ID" value="CAG2178115.1"/>
    <property type="molecule type" value="Genomic_DNA"/>
</dbReference>
<feature type="region of interest" description="Disordered" evidence="1">
    <location>
        <begin position="131"/>
        <end position="157"/>
    </location>
</feature>
<name>A0A7R9MIV2_9ACAR</name>
<dbReference type="EMBL" id="OC936845">
    <property type="protein sequence ID" value="CAD7660979.1"/>
    <property type="molecule type" value="Genomic_DNA"/>
</dbReference>
<evidence type="ECO:0000313" key="3">
    <source>
        <dbReference type="Proteomes" id="UP000728032"/>
    </source>
</evidence>
<dbReference type="AlphaFoldDB" id="A0A7R9MIV2"/>
<keyword evidence="3" id="KW-1185">Reference proteome</keyword>
<proteinExistence type="predicted"/>
<evidence type="ECO:0000256" key="1">
    <source>
        <dbReference type="SAM" id="MobiDB-lite"/>
    </source>
</evidence>
<dbReference type="OrthoDB" id="6516255at2759"/>
<accession>A0A7R9MIV2</accession>
<protein>
    <submittedName>
        <fullName evidence="2">Uncharacterized protein</fullName>
    </submittedName>
</protein>
<sequence>MNDKKCVKLDLYIDDEEVLHQSNDESADEVLCLRILSSQTKYRFGGLKVHIESPVFNIGKIFNVEFDEDSEVALIKSQKEALHGPGDPPTEHNTPTTSKAATIVISPDREELALTKCPTVSADLTLVEATDTPADLNGKDGDTPSVDESGAGGRRMSSQMKKFMSKKLQSSWNNAVRVKRFFSDSMQFWN</sequence>
<reference evidence="2" key="1">
    <citation type="submission" date="2020-11" db="EMBL/GenBank/DDBJ databases">
        <authorList>
            <person name="Tran Van P."/>
        </authorList>
    </citation>
    <scope>NUCLEOTIDE SEQUENCE</scope>
</reference>
<gene>
    <name evidence="2" type="ORF">ONB1V03_LOCUS17541</name>
</gene>